<proteinExistence type="inferred from homology"/>
<keyword evidence="4 11" id="KW-0812">Transmembrane</keyword>
<keyword evidence="7 13" id="KW-1133">Transmembrane helix</keyword>
<dbReference type="PANTHER" id="PTHR11767">
    <property type="entry name" value="INWARD RECTIFIER POTASSIUM CHANNEL"/>
    <property type="match status" value="1"/>
</dbReference>
<dbReference type="InterPro" id="IPR040445">
    <property type="entry name" value="Kir_TM"/>
</dbReference>
<dbReference type="InterPro" id="IPR013518">
    <property type="entry name" value="K_chnl_inward-rec_Kir_cyto"/>
</dbReference>
<accession>A0AAD9P3T9</accession>
<organism evidence="16 17">
    <name type="scientific">Ridgeia piscesae</name>
    <name type="common">Tubeworm</name>
    <dbReference type="NCBI Taxonomy" id="27915"/>
    <lineage>
        <taxon>Eukaryota</taxon>
        <taxon>Metazoa</taxon>
        <taxon>Spiralia</taxon>
        <taxon>Lophotrochozoa</taxon>
        <taxon>Annelida</taxon>
        <taxon>Polychaeta</taxon>
        <taxon>Sedentaria</taxon>
        <taxon>Canalipalpata</taxon>
        <taxon>Sabellida</taxon>
        <taxon>Siboglinidae</taxon>
        <taxon>Ridgeia</taxon>
    </lineage>
</organism>
<keyword evidence="3 11" id="KW-0633">Potassium transport</keyword>
<evidence type="ECO:0000256" key="10">
    <source>
        <dbReference type="ARBA" id="ARBA00023303"/>
    </source>
</evidence>
<dbReference type="GO" id="GO:1990573">
    <property type="term" value="P:potassium ion import across plasma membrane"/>
    <property type="evidence" value="ECO:0007669"/>
    <property type="project" value="TreeGrafter"/>
</dbReference>
<feature type="compositionally biased region" description="Polar residues" evidence="12">
    <location>
        <begin position="102"/>
        <end position="111"/>
    </location>
</feature>
<dbReference type="InterPro" id="IPR014756">
    <property type="entry name" value="Ig_E-set"/>
</dbReference>
<comment type="similarity">
    <text evidence="11">Belongs to the inward rectifier-type potassium channel (TC 1.A.2.1) family.</text>
</comment>
<evidence type="ECO:0000256" key="2">
    <source>
        <dbReference type="ARBA" id="ARBA00022448"/>
    </source>
</evidence>
<dbReference type="Pfam" id="PF01007">
    <property type="entry name" value="IRK"/>
    <property type="match status" value="1"/>
</dbReference>
<feature type="transmembrane region" description="Helical" evidence="13">
    <location>
        <begin position="274"/>
        <end position="299"/>
    </location>
</feature>
<evidence type="ECO:0000259" key="14">
    <source>
        <dbReference type="Pfam" id="PF01007"/>
    </source>
</evidence>
<dbReference type="Gene3D" id="2.60.40.1400">
    <property type="entry name" value="G protein-activated inward rectifier potassium channel 1"/>
    <property type="match status" value="2"/>
</dbReference>
<evidence type="ECO:0000259" key="15">
    <source>
        <dbReference type="Pfam" id="PF17655"/>
    </source>
</evidence>
<feature type="domain" description="Potassium channel inwardly rectifying transmembrane" evidence="14">
    <location>
        <begin position="165"/>
        <end position="303"/>
    </location>
</feature>
<feature type="transmembrane region" description="Helical" evidence="13">
    <location>
        <begin position="201"/>
        <end position="222"/>
    </location>
</feature>
<feature type="domain" description="Inward rectifier potassium channel C-terminal" evidence="15">
    <location>
        <begin position="453"/>
        <end position="512"/>
    </location>
</feature>
<dbReference type="GO" id="GO:0005886">
    <property type="term" value="C:plasma membrane"/>
    <property type="evidence" value="ECO:0007669"/>
    <property type="project" value="TreeGrafter"/>
</dbReference>
<keyword evidence="5 11" id="KW-0851">Voltage-gated channel</keyword>
<dbReference type="Pfam" id="PF17655">
    <property type="entry name" value="IRK_C"/>
    <property type="match status" value="2"/>
</dbReference>
<evidence type="ECO:0000313" key="17">
    <source>
        <dbReference type="Proteomes" id="UP001209878"/>
    </source>
</evidence>
<keyword evidence="2 11" id="KW-0813">Transport</keyword>
<keyword evidence="9 13" id="KW-0472">Membrane</keyword>
<dbReference type="AlphaFoldDB" id="A0AAD9P3T9"/>
<feature type="compositionally biased region" description="Acidic residues" evidence="12">
    <location>
        <begin position="85"/>
        <end position="101"/>
    </location>
</feature>
<dbReference type="GO" id="GO:0005242">
    <property type="term" value="F:inward rectifier potassium channel activity"/>
    <property type="evidence" value="ECO:0007669"/>
    <property type="project" value="InterPro"/>
</dbReference>
<protein>
    <recommendedName>
        <fullName evidence="18">Inward rectifier potassium channel</fullName>
    </recommendedName>
</protein>
<evidence type="ECO:0000256" key="1">
    <source>
        <dbReference type="ARBA" id="ARBA00004141"/>
    </source>
</evidence>
<keyword evidence="10 11" id="KW-0407">Ion channel</keyword>
<dbReference type="SUPFAM" id="SSF81324">
    <property type="entry name" value="Voltage-gated potassium channels"/>
    <property type="match status" value="1"/>
</dbReference>
<dbReference type="GO" id="GO:0034702">
    <property type="term" value="C:monoatomic ion channel complex"/>
    <property type="evidence" value="ECO:0007669"/>
    <property type="project" value="UniProtKB-KW"/>
</dbReference>
<evidence type="ECO:0000256" key="6">
    <source>
        <dbReference type="ARBA" id="ARBA00022958"/>
    </source>
</evidence>
<sequence>MYHNVKACASGLLFTASPTVGATEVVPHRTPSQTVLTSHGSSHKVFSVTNYGNVDEAPMSETRSVQRETWTLGYDTSDDTTCYTDDGEDDDEDEEDEEDEQNNNVHISPASSRYAETCRQTSPPPRDRVNSLREHYRRAMAKQGILAPLAERGRLFAGRKVHRFIAKTGELNMTFKNVGRRWRYLADIFTTLMDIRWRYDILLFVGAFVFSWVAFAVMWYVISWCHGDVDHVDDDAWTPCVDGVDDFTSALLFSIETQHTIGYGTRAVTRRCHAAIFLVMVQSMTGVFIQCLVTGIIFAKLSRGKNRAQTILFSKTAVLCTRRGHPCLMFRVGDMRRSQIIDATIHVLLLKRKLTEHGEVLPTFQHYLKVYTECDDGFFFLAWPTKCRSGSTDTGDVRWTVTAAGAAAGHWRDVAPGTSSKAPACQHSGMSTQVRPPRHLAACQHRYVAATPSGMSTQVRTSYLPCEIMWGHRLAPLMTVQSDNGQHTIDYRQFHVTIPIDMPECSPKEMVQRRKKATQSDSQNTDKQQRKRKSGRFDVVS</sequence>
<evidence type="ECO:0000256" key="13">
    <source>
        <dbReference type="SAM" id="Phobius"/>
    </source>
</evidence>
<dbReference type="PRINTS" id="PR01320">
    <property type="entry name" value="KIRCHANNEL"/>
</dbReference>
<name>A0AAD9P3T9_RIDPI</name>
<reference evidence="16" key="1">
    <citation type="journal article" date="2023" name="Mol. Biol. Evol.">
        <title>Third-Generation Sequencing Reveals the Adaptive Role of the Epigenome in Three Deep-Sea Polychaetes.</title>
        <authorList>
            <person name="Perez M."/>
            <person name="Aroh O."/>
            <person name="Sun Y."/>
            <person name="Lan Y."/>
            <person name="Juniper S.K."/>
            <person name="Young C.R."/>
            <person name="Angers B."/>
            <person name="Qian P.Y."/>
        </authorList>
    </citation>
    <scope>NUCLEOTIDE SEQUENCE</scope>
    <source>
        <strain evidence="16">R07B-5</strain>
    </source>
</reference>
<dbReference type="Gene3D" id="1.10.287.70">
    <property type="match status" value="1"/>
</dbReference>
<evidence type="ECO:0008006" key="18">
    <source>
        <dbReference type="Google" id="ProtNLM"/>
    </source>
</evidence>
<dbReference type="SUPFAM" id="SSF81296">
    <property type="entry name" value="E set domains"/>
    <property type="match status" value="2"/>
</dbReference>
<evidence type="ECO:0000313" key="16">
    <source>
        <dbReference type="EMBL" id="KAK2187664.1"/>
    </source>
</evidence>
<evidence type="ECO:0000256" key="11">
    <source>
        <dbReference type="RuleBase" id="RU003822"/>
    </source>
</evidence>
<feature type="domain" description="Inward rectifier potassium channel C-terminal" evidence="15">
    <location>
        <begin position="311"/>
        <end position="385"/>
    </location>
</feature>
<keyword evidence="17" id="KW-1185">Reference proteome</keyword>
<evidence type="ECO:0000256" key="8">
    <source>
        <dbReference type="ARBA" id="ARBA00023065"/>
    </source>
</evidence>
<feature type="region of interest" description="Disordered" evidence="12">
    <location>
        <begin position="57"/>
        <end position="129"/>
    </location>
</feature>
<comment type="subcellular location">
    <subcellularLocation>
        <location evidence="1 11">Membrane</location>
        <topology evidence="1 11">Multi-pass membrane protein</topology>
    </subcellularLocation>
</comment>
<gene>
    <name evidence="16" type="ORF">NP493_158g04025</name>
</gene>
<feature type="region of interest" description="Disordered" evidence="12">
    <location>
        <begin position="503"/>
        <end position="541"/>
    </location>
</feature>
<evidence type="ECO:0000256" key="4">
    <source>
        <dbReference type="ARBA" id="ARBA00022692"/>
    </source>
</evidence>
<dbReference type="EMBL" id="JAODUO010000158">
    <property type="protein sequence ID" value="KAK2187664.1"/>
    <property type="molecule type" value="Genomic_DNA"/>
</dbReference>
<dbReference type="InterPro" id="IPR016449">
    <property type="entry name" value="K_chnl_inward-rec_Kir"/>
</dbReference>
<evidence type="ECO:0000256" key="9">
    <source>
        <dbReference type="ARBA" id="ARBA00023136"/>
    </source>
</evidence>
<dbReference type="FunFam" id="1.10.287.70:FF:000019">
    <property type="entry name" value="G protein-activated inward rectifier potassium channel 1"/>
    <property type="match status" value="1"/>
</dbReference>
<evidence type="ECO:0000256" key="3">
    <source>
        <dbReference type="ARBA" id="ARBA00022538"/>
    </source>
</evidence>
<dbReference type="Proteomes" id="UP001209878">
    <property type="component" value="Unassembled WGS sequence"/>
</dbReference>
<dbReference type="GO" id="GO:0034765">
    <property type="term" value="P:regulation of monoatomic ion transmembrane transport"/>
    <property type="evidence" value="ECO:0007669"/>
    <property type="project" value="TreeGrafter"/>
</dbReference>
<keyword evidence="8 11" id="KW-0406">Ion transport</keyword>
<keyword evidence="6 11" id="KW-0630">Potassium</keyword>
<dbReference type="InterPro" id="IPR041647">
    <property type="entry name" value="IRK_C"/>
</dbReference>
<evidence type="ECO:0000256" key="5">
    <source>
        <dbReference type="ARBA" id="ARBA00022882"/>
    </source>
</evidence>
<evidence type="ECO:0000256" key="12">
    <source>
        <dbReference type="SAM" id="MobiDB-lite"/>
    </source>
</evidence>
<comment type="caution">
    <text evidence="16">The sequence shown here is derived from an EMBL/GenBank/DDBJ whole genome shotgun (WGS) entry which is preliminary data.</text>
</comment>
<dbReference type="PANTHER" id="PTHR11767:SF102">
    <property type="entry name" value="INWARDLY RECTIFYING POTASSIUM CHANNEL 1, ISOFORM F"/>
    <property type="match status" value="1"/>
</dbReference>
<evidence type="ECO:0000256" key="7">
    <source>
        <dbReference type="ARBA" id="ARBA00022989"/>
    </source>
</evidence>